<feature type="signal peptide" evidence="16">
    <location>
        <begin position="1"/>
        <end position="17"/>
    </location>
</feature>
<evidence type="ECO:0000256" key="5">
    <source>
        <dbReference type="ARBA" id="ARBA00022729"/>
    </source>
</evidence>
<dbReference type="EC" id="1.14.99.56" evidence="15"/>
<gene>
    <name evidence="18" type="ORF">Daus18300_002204</name>
</gene>
<evidence type="ECO:0000256" key="9">
    <source>
        <dbReference type="ARBA" id="ARBA00023033"/>
    </source>
</evidence>
<evidence type="ECO:0000256" key="8">
    <source>
        <dbReference type="ARBA" id="ARBA00023008"/>
    </source>
</evidence>
<dbReference type="InterPro" id="IPR005103">
    <property type="entry name" value="AA9_LPMO"/>
</dbReference>
<dbReference type="Gene3D" id="2.70.50.70">
    <property type="match status" value="1"/>
</dbReference>
<evidence type="ECO:0000256" key="13">
    <source>
        <dbReference type="ARBA" id="ARBA00044502"/>
    </source>
</evidence>
<keyword evidence="10" id="KW-1015">Disulfide bond</keyword>
<organism evidence="18 19">
    <name type="scientific">Diaporthe australafricana</name>
    <dbReference type="NCBI Taxonomy" id="127596"/>
    <lineage>
        <taxon>Eukaryota</taxon>
        <taxon>Fungi</taxon>
        <taxon>Dikarya</taxon>
        <taxon>Ascomycota</taxon>
        <taxon>Pezizomycotina</taxon>
        <taxon>Sordariomycetes</taxon>
        <taxon>Sordariomycetidae</taxon>
        <taxon>Diaporthales</taxon>
        <taxon>Diaporthaceae</taxon>
        <taxon>Diaporthe</taxon>
    </lineage>
</organism>
<reference evidence="18 19" key="1">
    <citation type="journal article" date="2024" name="IMA Fungus">
        <title>IMA Genome - F19 : A genome assembly and annotation guide to empower mycologists, including annotated draft genome sequences of Ceratocystis pirilliformis, Diaporthe australafricana, Fusarium ophioides, Paecilomyces lecythidis, and Sporothrix stenoceras.</title>
        <authorList>
            <person name="Aylward J."/>
            <person name="Wilson A.M."/>
            <person name="Visagie C.M."/>
            <person name="Spraker J."/>
            <person name="Barnes I."/>
            <person name="Buitendag C."/>
            <person name="Ceriani C."/>
            <person name="Del Mar Angel L."/>
            <person name="du Plessis D."/>
            <person name="Fuchs T."/>
            <person name="Gasser K."/>
            <person name="Kramer D."/>
            <person name="Li W."/>
            <person name="Munsamy K."/>
            <person name="Piso A."/>
            <person name="Price J.L."/>
            <person name="Sonnekus B."/>
            <person name="Thomas C."/>
            <person name="van der Nest A."/>
            <person name="van Dijk A."/>
            <person name="van Heerden A."/>
            <person name="van Vuuren N."/>
            <person name="Yilmaz N."/>
            <person name="Duong T.A."/>
            <person name="van der Merwe N.A."/>
            <person name="Wingfield M.J."/>
            <person name="Wingfield B.D."/>
        </authorList>
    </citation>
    <scope>NUCLEOTIDE SEQUENCE [LARGE SCALE GENOMIC DNA]</scope>
    <source>
        <strain evidence="18 19">CMW 18300</strain>
    </source>
</reference>
<evidence type="ECO:0000256" key="15">
    <source>
        <dbReference type="ARBA" id="ARBA00047174"/>
    </source>
</evidence>
<comment type="similarity">
    <text evidence="13">Belongs to the polysaccharide monooxygenase AA9 family.</text>
</comment>
<protein>
    <recommendedName>
        <fullName evidence="15">lytic cellulose monooxygenase (C4-dehydrogenating)</fullName>
        <ecNumber evidence="15">1.14.99.56</ecNumber>
    </recommendedName>
</protein>
<evidence type="ECO:0000256" key="4">
    <source>
        <dbReference type="ARBA" id="ARBA00022723"/>
    </source>
</evidence>
<accession>A0ABR3XQM2</accession>
<keyword evidence="4" id="KW-0479">Metal-binding</keyword>
<dbReference type="PANTHER" id="PTHR33353">
    <property type="entry name" value="PUTATIVE (AFU_ORTHOLOGUE AFUA_1G12560)-RELATED"/>
    <property type="match status" value="1"/>
</dbReference>
<keyword evidence="5 16" id="KW-0732">Signal</keyword>
<keyword evidence="9" id="KW-0503">Monooxygenase</keyword>
<evidence type="ECO:0000256" key="12">
    <source>
        <dbReference type="ARBA" id="ARBA00023326"/>
    </source>
</evidence>
<evidence type="ECO:0000313" key="18">
    <source>
        <dbReference type="EMBL" id="KAL1878286.1"/>
    </source>
</evidence>
<name>A0ABR3XQM2_9PEZI</name>
<evidence type="ECO:0000256" key="6">
    <source>
        <dbReference type="ARBA" id="ARBA00023001"/>
    </source>
</evidence>
<keyword evidence="11" id="KW-0119">Carbohydrate metabolism</keyword>
<evidence type="ECO:0000256" key="7">
    <source>
        <dbReference type="ARBA" id="ARBA00023002"/>
    </source>
</evidence>
<comment type="caution">
    <text evidence="18">The sequence shown here is derived from an EMBL/GenBank/DDBJ whole genome shotgun (WGS) entry which is preliminary data.</text>
</comment>
<evidence type="ECO:0000313" key="19">
    <source>
        <dbReference type="Proteomes" id="UP001583177"/>
    </source>
</evidence>
<evidence type="ECO:0000256" key="11">
    <source>
        <dbReference type="ARBA" id="ARBA00023277"/>
    </source>
</evidence>
<keyword evidence="7" id="KW-0560">Oxidoreductase</keyword>
<keyword evidence="8" id="KW-0186">Copper</keyword>
<keyword evidence="12" id="KW-0624">Polysaccharide degradation</keyword>
<comment type="cofactor">
    <cofactor evidence="1">
        <name>Cu(2+)</name>
        <dbReference type="ChEBI" id="CHEBI:29036"/>
    </cofactor>
</comment>
<dbReference type="Pfam" id="PF03443">
    <property type="entry name" value="AA9"/>
    <property type="match status" value="1"/>
</dbReference>
<keyword evidence="3" id="KW-0964">Secreted</keyword>
<dbReference type="CDD" id="cd21175">
    <property type="entry name" value="LPMO_AA9"/>
    <property type="match status" value="1"/>
</dbReference>
<sequence length="245" mass="25349">MKLSLLITSAIAAAVEAHGIFQKVSINGNVKNSLDGMRAPSTNNPVTDVTSTSLICGAAGTTSQTVHSANAGDKIGTWFQHIIGGPQGASDPDNPIASSHHGPVLAYMAKVDNAASSSQTGLKWFKIGQDTFDTSSKKWGVDNLIANNGWAYFNLPSCLAPGQYLMRVEIIALHSAYSRNGAQFYSSCLQFNVGGSGSSTPSPAVSFPFYGQGDAGIQTNIYGASGQPDNNGQAYAAPGPAVATC</sequence>
<evidence type="ECO:0000256" key="2">
    <source>
        <dbReference type="ARBA" id="ARBA00004613"/>
    </source>
</evidence>
<evidence type="ECO:0000256" key="3">
    <source>
        <dbReference type="ARBA" id="ARBA00022525"/>
    </source>
</evidence>
<comment type="catalytic activity">
    <reaction evidence="14">
        <text>[(1-&gt;4)-beta-D-glucosyl]n+m + reduced acceptor + O2 = 4-dehydro-beta-D-glucosyl-[(1-&gt;4)-beta-D-glucosyl]n-1 + [(1-&gt;4)-beta-D-glucosyl]m + acceptor + H2O.</text>
        <dbReference type="EC" id="1.14.99.56"/>
    </reaction>
</comment>
<proteinExistence type="inferred from homology"/>
<dbReference type="Proteomes" id="UP001583177">
    <property type="component" value="Unassembled WGS sequence"/>
</dbReference>
<evidence type="ECO:0000256" key="14">
    <source>
        <dbReference type="ARBA" id="ARBA00045077"/>
    </source>
</evidence>
<comment type="subcellular location">
    <subcellularLocation>
        <location evidence="2">Secreted</location>
    </subcellularLocation>
</comment>
<keyword evidence="6" id="KW-0136">Cellulose degradation</keyword>
<evidence type="ECO:0000256" key="16">
    <source>
        <dbReference type="SAM" id="SignalP"/>
    </source>
</evidence>
<feature type="domain" description="Auxiliary Activity family 9 catalytic" evidence="17">
    <location>
        <begin position="18"/>
        <end position="223"/>
    </location>
</feature>
<evidence type="ECO:0000256" key="1">
    <source>
        <dbReference type="ARBA" id="ARBA00001973"/>
    </source>
</evidence>
<dbReference type="EMBL" id="JAWRVE010000012">
    <property type="protein sequence ID" value="KAL1878286.1"/>
    <property type="molecule type" value="Genomic_DNA"/>
</dbReference>
<evidence type="ECO:0000259" key="17">
    <source>
        <dbReference type="Pfam" id="PF03443"/>
    </source>
</evidence>
<keyword evidence="19" id="KW-1185">Reference proteome</keyword>
<dbReference type="PANTHER" id="PTHR33353:SF13">
    <property type="entry name" value="ENDOGLUCANASE II"/>
    <property type="match status" value="1"/>
</dbReference>
<dbReference type="InterPro" id="IPR049892">
    <property type="entry name" value="AA9"/>
</dbReference>
<feature type="chain" id="PRO_5045673945" description="lytic cellulose monooxygenase (C4-dehydrogenating)" evidence="16">
    <location>
        <begin position="18"/>
        <end position="245"/>
    </location>
</feature>
<evidence type="ECO:0000256" key="10">
    <source>
        <dbReference type="ARBA" id="ARBA00023157"/>
    </source>
</evidence>